<dbReference type="PROSITE" id="PS01039">
    <property type="entry name" value="SBP_BACTERIAL_3"/>
    <property type="match status" value="1"/>
</dbReference>
<keyword evidence="3 5" id="KW-0732">Signal</keyword>
<feature type="signal peptide" evidence="5">
    <location>
        <begin position="1"/>
        <end position="20"/>
    </location>
</feature>
<dbReference type="GO" id="GO:0015276">
    <property type="term" value="F:ligand-gated monoatomic ion channel activity"/>
    <property type="evidence" value="ECO:0007669"/>
    <property type="project" value="InterPro"/>
</dbReference>
<dbReference type="Proteomes" id="UP000029628">
    <property type="component" value="Unassembled WGS sequence"/>
</dbReference>
<dbReference type="Pfam" id="PF00497">
    <property type="entry name" value="SBP_bac_3"/>
    <property type="match status" value="1"/>
</dbReference>
<evidence type="ECO:0000256" key="3">
    <source>
        <dbReference type="ARBA" id="ARBA00022729"/>
    </source>
</evidence>
<comment type="caution">
    <text evidence="8">The sequence shown here is derived from an EMBL/GenBank/DDBJ whole genome shotgun (WGS) entry which is preliminary data.</text>
</comment>
<dbReference type="SUPFAM" id="SSF53850">
    <property type="entry name" value="Periplasmic binding protein-like II"/>
    <property type="match status" value="1"/>
</dbReference>
<dbReference type="SMART" id="SM00062">
    <property type="entry name" value="PBPb"/>
    <property type="match status" value="1"/>
</dbReference>
<evidence type="ECO:0000256" key="2">
    <source>
        <dbReference type="ARBA" id="ARBA00010333"/>
    </source>
</evidence>
<feature type="chain" id="PRO_5001915468" evidence="5">
    <location>
        <begin position="21"/>
        <end position="268"/>
    </location>
</feature>
<dbReference type="eggNOG" id="COG0834">
    <property type="taxonomic scope" value="Bacteria"/>
</dbReference>
<feature type="domain" description="Ionotropic glutamate receptor C-terminal" evidence="7">
    <location>
        <begin position="38"/>
        <end position="259"/>
    </location>
</feature>
<protein>
    <submittedName>
        <fullName evidence="8">ABC transporter substrate-binding protein</fullName>
    </submittedName>
</protein>
<name>A0A096AMF3_9FIRM</name>
<feature type="domain" description="Solute-binding protein family 3/N-terminal" evidence="6">
    <location>
        <begin position="38"/>
        <end position="260"/>
    </location>
</feature>
<dbReference type="SMART" id="SM00079">
    <property type="entry name" value="PBPe"/>
    <property type="match status" value="1"/>
</dbReference>
<dbReference type="InterPro" id="IPR018313">
    <property type="entry name" value="SBP_3_CS"/>
</dbReference>
<comment type="subcellular location">
    <subcellularLocation>
        <location evidence="1">Cell envelope</location>
    </subcellularLocation>
</comment>
<dbReference type="Gene3D" id="3.40.190.10">
    <property type="entry name" value="Periplasmic binding protein-like II"/>
    <property type="match status" value="2"/>
</dbReference>
<dbReference type="PROSITE" id="PS51257">
    <property type="entry name" value="PROKAR_LIPOPROTEIN"/>
    <property type="match status" value="1"/>
</dbReference>
<dbReference type="PANTHER" id="PTHR35936">
    <property type="entry name" value="MEMBRANE-BOUND LYTIC MUREIN TRANSGLYCOSYLASE F"/>
    <property type="match status" value="1"/>
</dbReference>
<organism evidence="8 9">
    <name type="scientific">Veillonella montpellierensis DNF00314</name>
    <dbReference type="NCBI Taxonomy" id="1401067"/>
    <lineage>
        <taxon>Bacteria</taxon>
        <taxon>Bacillati</taxon>
        <taxon>Bacillota</taxon>
        <taxon>Negativicutes</taxon>
        <taxon>Veillonellales</taxon>
        <taxon>Veillonellaceae</taxon>
        <taxon>Veillonella</taxon>
    </lineage>
</organism>
<dbReference type="GO" id="GO:0030313">
    <property type="term" value="C:cell envelope"/>
    <property type="evidence" value="ECO:0007669"/>
    <property type="project" value="UniProtKB-SubCell"/>
</dbReference>
<dbReference type="InterPro" id="IPR001638">
    <property type="entry name" value="Solute-binding_3/MltF_N"/>
</dbReference>
<accession>A0A096AMF3</accession>
<reference evidence="8 9" key="1">
    <citation type="submission" date="2014-07" db="EMBL/GenBank/DDBJ databases">
        <authorList>
            <person name="McCorrison J."/>
            <person name="Sanka R."/>
            <person name="Torralba M."/>
            <person name="Gillis M."/>
            <person name="Haft D.H."/>
            <person name="Methe B."/>
            <person name="Sutton G."/>
            <person name="Nelson K.E."/>
        </authorList>
    </citation>
    <scope>NUCLEOTIDE SEQUENCE [LARGE SCALE GENOMIC DNA]</scope>
    <source>
        <strain evidence="8 9">DNF00314</strain>
    </source>
</reference>
<gene>
    <name evidence="8" type="ORF">HMPREF0872_02580</name>
</gene>
<dbReference type="RefSeq" id="WP_052076830.1">
    <property type="nucleotide sequence ID" value="NZ_JRNT01000006.1"/>
</dbReference>
<dbReference type="InterPro" id="IPR001320">
    <property type="entry name" value="Iontro_rcpt_C"/>
</dbReference>
<evidence type="ECO:0000259" key="7">
    <source>
        <dbReference type="SMART" id="SM00079"/>
    </source>
</evidence>
<evidence type="ECO:0000259" key="6">
    <source>
        <dbReference type="SMART" id="SM00062"/>
    </source>
</evidence>
<evidence type="ECO:0000256" key="4">
    <source>
        <dbReference type="RuleBase" id="RU003744"/>
    </source>
</evidence>
<sequence>MYMNFKKIVTIGMVAMSVMAAFTGCGSSNNTSSTNEKKIIVGTNPTFVPFEFKDEKTQGYDGYDIDMINAIANKMGAKVEFKNVSFDALIPALMSKDIDIAVSGMTITPERKSKVLFATPYYESGLAIVTKSSTTTINSINDLSNHTVSVQLGTTGAKAAHAINGATIKEFDHSNEALLELKIGNVEAAVLDLPVAQYYMSKHPEENLKIIPLNNNAKEYFGIAMSQDNSQLQKEINKAIADLKASGEFDKIYQKWFNQNAPTDMPVE</sequence>
<dbReference type="CDD" id="cd13624">
    <property type="entry name" value="PBP2_Arg_Lys_His"/>
    <property type="match status" value="1"/>
</dbReference>
<dbReference type="EMBL" id="JRNT01000006">
    <property type="protein sequence ID" value="KGF47995.1"/>
    <property type="molecule type" value="Genomic_DNA"/>
</dbReference>
<evidence type="ECO:0000313" key="8">
    <source>
        <dbReference type="EMBL" id="KGF47995.1"/>
    </source>
</evidence>
<evidence type="ECO:0000256" key="1">
    <source>
        <dbReference type="ARBA" id="ARBA00004196"/>
    </source>
</evidence>
<keyword evidence="9" id="KW-1185">Reference proteome</keyword>
<proteinExistence type="inferred from homology"/>
<dbReference type="GO" id="GO:0016020">
    <property type="term" value="C:membrane"/>
    <property type="evidence" value="ECO:0007669"/>
    <property type="project" value="InterPro"/>
</dbReference>
<dbReference type="PANTHER" id="PTHR35936:SF17">
    <property type="entry name" value="ARGININE-BINDING EXTRACELLULAR PROTEIN ARTP"/>
    <property type="match status" value="1"/>
</dbReference>
<comment type="similarity">
    <text evidence="2 4">Belongs to the bacterial solute-binding protein 3 family.</text>
</comment>
<dbReference type="AlphaFoldDB" id="A0A096AMF3"/>
<evidence type="ECO:0000313" key="9">
    <source>
        <dbReference type="Proteomes" id="UP000029628"/>
    </source>
</evidence>
<evidence type="ECO:0000256" key="5">
    <source>
        <dbReference type="SAM" id="SignalP"/>
    </source>
</evidence>